<protein>
    <submittedName>
        <fullName evidence="6">YadA-like family protein</fullName>
    </submittedName>
</protein>
<dbReference type="Pfam" id="PF05662">
    <property type="entry name" value="YadA_stalk"/>
    <property type="match status" value="4"/>
</dbReference>
<dbReference type="InterPro" id="IPR011049">
    <property type="entry name" value="Serralysin-like_metalloprot_C"/>
</dbReference>
<comment type="caution">
    <text evidence="6">The sequence shown here is derived from an EMBL/GenBank/DDBJ whole genome shotgun (WGS) entry which is preliminary data.</text>
</comment>
<evidence type="ECO:0000313" key="6">
    <source>
        <dbReference type="EMBL" id="MEA5667971.1"/>
    </source>
</evidence>
<organism evidence="6 7">
    <name type="scientific">Stenotrophomonas capsici</name>
    <dbReference type="NCBI Taxonomy" id="3110230"/>
    <lineage>
        <taxon>Bacteria</taxon>
        <taxon>Pseudomonadati</taxon>
        <taxon>Pseudomonadota</taxon>
        <taxon>Gammaproteobacteria</taxon>
        <taxon>Lysobacterales</taxon>
        <taxon>Lysobacteraceae</taxon>
        <taxon>Stenotrophomonas</taxon>
    </lineage>
</organism>
<reference evidence="6 7" key="1">
    <citation type="submission" date="2023-12" db="EMBL/GenBank/DDBJ databases">
        <title>Stenotrophomonas guangdongensis sp. nov., isolated from wilted pepper plants (Capsicum annuum).</title>
        <authorList>
            <person name="Qiu M."/>
            <person name="Li Y."/>
            <person name="Liu Q."/>
            <person name="Zhang X."/>
            <person name="Huang Y."/>
            <person name="Guo R."/>
            <person name="Hu M."/>
            <person name="Zhou J."/>
            <person name="Zhou X."/>
        </authorList>
    </citation>
    <scope>NUCLEOTIDE SEQUENCE [LARGE SCALE GENOMIC DNA]</scope>
    <source>
        <strain evidence="6 7">MH1</strain>
    </source>
</reference>
<feature type="non-terminal residue" evidence="6">
    <location>
        <position position="1"/>
    </location>
</feature>
<sequence>NITAIQGDINSLTTNLNSGAVGLVKQEADSLAIGVATDKAGTLVNFAGTDGARTLTGIKAGGQSLDAVNVAQLQAIAAGLGGGATVNADGSITGPSYSVTNADGTTHTATNLGEAIAHIDDRVADSSTKINDLDQQIKDGAVGLVKQDAATGDITVAADKGGATVNFAGTQGARTLDGIAAGAVHATSRQAVNGAQLHATSQSMAAHLGGGATVGVDGSISAPSYTVGGRTVNNVGDALTDIDQRTSQNASDISDLKNGLGDVSGNMAGINDRLDGIGNTVDQLEGRFTQLESTLSDANFGDSGLISSNVGEGNSQIALASGEGALAIGDAAVASGTNSVALGNGSIADRDNAVSVGAAGQERQVTNVAAGTQDTDAVNVAQLKQTVRYDQNADGSTDYSRVSLGQQGSPVTMSNVARGRVSADSTDAVNGAQLYDWTMNRNNQISNVSLAYRINDLERSMHAGIASAMAARQAPYVPGKMTYAVGAAGYKSQGAVGISSRYTADSGRWSLEGGFSKNGDGSGMYVGVSGVLGD</sequence>
<evidence type="ECO:0000256" key="2">
    <source>
        <dbReference type="ARBA" id="ARBA00022927"/>
    </source>
</evidence>
<dbReference type="Gene3D" id="1.20.5.170">
    <property type="match status" value="3"/>
</dbReference>
<dbReference type="Pfam" id="PF05658">
    <property type="entry name" value="YadA_head"/>
    <property type="match status" value="1"/>
</dbReference>
<dbReference type="InterPro" id="IPR008635">
    <property type="entry name" value="Coiled_stalk_dom"/>
</dbReference>
<dbReference type="RefSeq" id="WP_425603688.1">
    <property type="nucleotide sequence ID" value="NZ_JAYFUH010000155.1"/>
</dbReference>
<dbReference type="Gene3D" id="3.30.1300.30">
    <property type="entry name" value="GSPII I/J protein-like"/>
    <property type="match status" value="1"/>
</dbReference>
<evidence type="ECO:0000256" key="1">
    <source>
        <dbReference type="ARBA" id="ARBA00022448"/>
    </source>
</evidence>
<accession>A0ABU5V3Q7</accession>
<feature type="domain" description="Trimeric autotransporter adhesin YadA-like stalk" evidence="5">
    <location>
        <begin position="414"/>
        <end position="447"/>
    </location>
</feature>
<evidence type="ECO:0000313" key="7">
    <source>
        <dbReference type="Proteomes" id="UP001301653"/>
    </source>
</evidence>
<evidence type="ECO:0000259" key="5">
    <source>
        <dbReference type="Pfam" id="PF05662"/>
    </source>
</evidence>
<keyword evidence="7" id="KW-1185">Reference proteome</keyword>
<gene>
    <name evidence="6" type="ORF">VA603_10545</name>
</gene>
<dbReference type="Gene3D" id="6.10.250.2040">
    <property type="match status" value="1"/>
</dbReference>
<dbReference type="SUPFAM" id="SSF54523">
    <property type="entry name" value="Pili subunits"/>
    <property type="match status" value="1"/>
</dbReference>
<dbReference type="InterPro" id="IPR008640">
    <property type="entry name" value="Adhesin_Head_dom"/>
</dbReference>
<dbReference type="InterPro" id="IPR045584">
    <property type="entry name" value="Pilin-like"/>
</dbReference>
<dbReference type="EMBL" id="JAYFUH010000155">
    <property type="protein sequence ID" value="MEA5667971.1"/>
    <property type="molecule type" value="Genomic_DNA"/>
</dbReference>
<feature type="domain" description="Trimeric autotransporter adhesin YadA-like stalk" evidence="5">
    <location>
        <begin position="55"/>
        <end position="91"/>
    </location>
</feature>
<evidence type="ECO:0000256" key="3">
    <source>
        <dbReference type="SAM" id="MobiDB-lite"/>
    </source>
</evidence>
<name>A0ABU5V3Q7_9GAMM</name>
<feature type="domain" description="Trimeric autotransporter adhesin YadA-like head" evidence="4">
    <location>
        <begin position="320"/>
        <end position="346"/>
    </location>
</feature>
<feature type="domain" description="Trimeric autotransporter adhesin YadA-like stalk" evidence="5">
    <location>
        <begin position="364"/>
        <end position="391"/>
    </location>
</feature>
<feature type="region of interest" description="Disordered" evidence="3">
    <location>
        <begin position="392"/>
        <end position="411"/>
    </location>
</feature>
<dbReference type="SUPFAM" id="SSF101967">
    <property type="entry name" value="Adhesin YadA, collagen-binding domain"/>
    <property type="match status" value="2"/>
</dbReference>
<dbReference type="Proteomes" id="UP001301653">
    <property type="component" value="Unassembled WGS sequence"/>
</dbReference>
<proteinExistence type="predicted"/>
<keyword evidence="1" id="KW-0813">Transport</keyword>
<keyword evidence="2" id="KW-0653">Protein transport</keyword>
<evidence type="ECO:0000259" key="4">
    <source>
        <dbReference type="Pfam" id="PF05658"/>
    </source>
</evidence>
<feature type="domain" description="Trimeric autotransporter adhesin YadA-like stalk" evidence="5">
    <location>
        <begin position="179"/>
        <end position="216"/>
    </location>
</feature>
<dbReference type="Gene3D" id="2.60.40.4050">
    <property type="match status" value="1"/>
</dbReference>